<comment type="pathway">
    <text evidence="2">Cofactor biosynthesis; adenosylcobalamin biosynthesis.</text>
</comment>
<evidence type="ECO:0000256" key="3">
    <source>
        <dbReference type="ARBA" id="ARBA00006263"/>
    </source>
</evidence>
<evidence type="ECO:0000256" key="9">
    <source>
        <dbReference type="SAM" id="Phobius"/>
    </source>
</evidence>
<evidence type="ECO:0000256" key="7">
    <source>
        <dbReference type="ARBA" id="ARBA00022989"/>
    </source>
</evidence>
<proteinExistence type="inferred from homology"/>
<keyword evidence="4" id="KW-1003">Cell membrane</keyword>
<sequence>MAIACAHLFPMHYNYHPFTLLELVFKGIAERVYQPSNNKAHQYLSGTLACCLPILVFLLLSVGISVLAFHPQWLGGVALYLCLDTQTTNRTKRIATLLKQGQKATARQLLATIVARDVANLSSMGVAKACIDSTALRTIRHYYVMVIFYLLGGPVLALIYKLLLLCNHAWRAHLAPNIHYMKPLNTIITVIEWFPIRGFVFLISLSLNYKKVRHYLKHYARFFYQQNSGWILCFFAANLHTQLGGPCMYQAKRFNKMRIGSDRPPEPDDLIQLLTLLNRVRLFSALVLTLFWIVYQTLVNYP</sequence>
<name>A0ABR9EDY0_9GAMM</name>
<evidence type="ECO:0000313" key="11">
    <source>
        <dbReference type="Proteomes" id="UP000615755"/>
    </source>
</evidence>
<feature type="transmembrane region" description="Helical" evidence="9">
    <location>
        <begin position="184"/>
        <end position="209"/>
    </location>
</feature>
<evidence type="ECO:0000313" key="10">
    <source>
        <dbReference type="EMBL" id="MBE0369201.1"/>
    </source>
</evidence>
<protein>
    <submittedName>
        <fullName evidence="10">Adenosylcobinamide-phosphate synthase</fullName>
    </submittedName>
</protein>
<keyword evidence="7 9" id="KW-1133">Transmembrane helix</keyword>
<feature type="transmembrane region" description="Helical" evidence="9">
    <location>
        <begin position="229"/>
        <end position="249"/>
    </location>
</feature>
<comment type="similarity">
    <text evidence="3">Belongs to the CobD/CbiB family.</text>
</comment>
<dbReference type="EMBL" id="AQGV01000012">
    <property type="protein sequence ID" value="MBE0369201.1"/>
    <property type="molecule type" value="Genomic_DNA"/>
</dbReference>
<keyword evidence="11" id="KW-1185">Reference proteome</keyword>
<evidence type="ECO:0000256" key="5">
    <source>
        <dbReference type="ARBA" id="ARBA00022573"/>
    </source>
</evidence>
<comment type="caution">
    <text evidence="10">The sequence shown here is derived from an EMBL/GenBank/DDBJ whole genome shotgun (WGS) entry which is preliminary data.</text>
</comment>
<dbReference type="PANTHER" id="PTHR34308:SF1">
    <property type="entry name" value="COBALAMIN BIOSYNTHESIS PROTEIN CBIB"/>
    <property type="match status" value="1"/>
</dbReference>
<evidence type="ECO:0000256" key="8">
    <source>
        <dbReference type="ARBA" id="ARBA00023136"/>
    </source>
</evidence>
<keyword evidence="5" id="KW-0169">Cobalamin biosynthesis</keyword>
<dbReference type="Pfam" id="PF03186">
    <property type="entry name" value="CobD_Cbib"/>
    <property type="match status" value="1"/>
</dbReference>
<dbReference type="PANTHER" id="PTHR34308">
    <property type="entry name" value="COBALAMIN BIOSYNTHESIS PROTEIN CBIB"/>
    <property type="match status" value="1"/>
</dbReference>
<keyword evidence="6 9" id="KW-0812">Transmembrane</keyword>
<dbReference type="InterPro" id="IPR004485">
    <property type="entry name" value="Cobalamin_biosynth_CobD/CbiB"/>
</dbReference>
<evidence type="ECO:0000256" key="6">
    <source>
        <dbReference type="ARBA" id="ARBA00022692"/>
    </source>
</evidence>
<dbReference type="Proteomes" id="UP000615755">
    <property type="component" value="Unassembled WGS sequence"/>
</dbReference>
<organism evidence="10 11">
    <name type="scientific">Pseudoalteromonas aurantia 208</name>
    <dbReference type="NCBI Taxonomy" id="1314867"/>
    <lineage>
        <taxon>Bacteria</taxon>
        <taxon>Pseudomonadati</taxon>
        <taxon>Pseudomonadota</taxon>
        <taxon>Gammaproteobacteria</taxon>
        <taxon>Alteromonadales</taxon>
        <taxon>Pseudoalteromonadaceae</taxon>
        <taxon>Pseudoalteromonas</taxon>
    </lineage>
</organism>
<keyword evidence="8 9" id="KW-0472">Membrane</keyword>
<dbReference type="RefSeq" id="WP_225738450.1">
    <property type="nucleotide sequence ID" value="NZ_AQGV01000012.1"/>
</dbReference>
<evidence type="ECO:0000256" key="1">
    <source>
        <dbReference type="ARBA" id="ARBA00004651"/>
    </source>
</evidence>
<feature type="transmembrane region" description="Helical" evidence="9">
    <location>
        <begin position="43"/>
        <end position="69"/>
    </location>
</feature>
<evidence type="ECO:0000256" key="4">
    <source>
        <dbReference type="ARBA" id="ARBA00022475"/>
    </source>
</evidence>
<reference evidence="10 11" key="1">
    <citation type="submission" date="2015-03" db="EMBL/GenBank/DDBJ databases">
        <title>Genome sequence of Pseudoalteromonas aurantia.</title>
        <authorList>
            <person name="Xie B.-B."/>
            <person name="Rong J.-C."/>
            <person name="Qin Q.-L."/>
            <person name="Zhang Y.-Z."/>
        </authorList>
    </citation>
    <scope>NUCLEOTIDE SEQUENCE [LARGE SCALE GENOMIC DNA]</scope>
    <source>
        <strain evidence="10 11">208</strain>
    </source>
</reference>
<feature type="transmembrane region" description="Helical" evidence="9">
    <location>
        <begin position="142"/>
        <end position="163"/>
    </location>
</feature>
<accession>A0ABR9EDY0</accession>
<comment type="subcellular location">
    <subcellularLocation>
        <location evidence="1">Cell membrane</location>
        <topology evidence="1">Multi-pass membrane protein</topology>
    </subcellularLocation>
</comment>
<evidence type="ECO:0000256" key="2">
    <source>
        <dbReference type="ARBA" id="ARBA00004953"/>
    </source>
</evidence>
<feature type="transmembrane region" description="Helical" evidence="9">
    <location>
        <begin position="270"/>
        <end position="295"/>
    </location>
</feature>
<gene>
    <name evidence="10" type="primary">cbiB</name>
    <name evidence="10" type="ORF">PAUR_a3007</name>
</gene>